<accession>A0A1V4A9E8</accession>
<gene>
    <name evidence="2" type="ORF">B1H18_15155</name>
</gene>
<feature type="compositionally biased region" description="Basic and acidic residues" evidence="1">
    <location>
        <begin position="66"/>
        <end position="75"/>
    </location>
</feature>
<evidence type="ECO:0000313" key="3">
    <source>
        <dbReference type="Proteomes" id="UP000190539"/>
    </source>
</evidence>
<evidence type="ECO:0000313" key="2">
    <source>
        <dbReference type="EMBL" id="OON79285.1"/>
    </source>
</evidence>
<feature type="compositionally biased region" description="Basic and acidic residues" evidence="1">
    <location>
        <begin position="32"/>
        <end position="42"/>
    </location>
</feature>
<feature type="region of interest" description="Disordered" evidence="1">
    <location>
        <begin position="1"/>
        <end position="75"/>
    </location>
</feature>
<feature type="compositionally biased region" description="Basic and acidic residues" evidence="1">
    <location>
        <begin position="1"/>
        <end position="15"/>
    </location>
</feature>
<reference evidence="2 3" key="1">
    <citation type="submission" date="2017-02" db="EMBL/GenBank/DDBJ databases">
        <title>Draft Genome Sequence of Streptomyces tsukubaensis F601, a Producer of the immunosuppressant tacrolimus FK506.</title>
        <authorList>
            <person name="Zong G."/>
            <person name="Zhong C."/>
            <person name="Fu J."/>
            <person name="Qin R."/>
            <person name="Cao G."/>
        </authorList>
    </citation>
    <scope>NUCLEOTIDE SEQUENCE [LARGE SCALE GENOMIC DNA]</scope>
    <source>
        <strain evidence="2 3">F601</strain>
    </source>
</reference>
<dbReference type="EMBL" id="MVFC01000010">
    <property type="protein sequence ID" value="OON79285.1"/>
    <property type="molecule type" value="Genomic_DNA"/>
</dbReference>
<evidence type="ECO:0000256" key="1">
    <source>
        <dbReference type="SAM" id="MobiDB-lite"/>
    </source>
</evidence>
<dbReference type="STRING" id="83656.B1H18_15155"/>
<feature type="compositionally biased region" description="Basic residues" evidence="1">
    <location>
        <begin position="53"/>
        <end position="65"/>
    </location>
</feature>
<dbReference type="Proteomes" id="UP000190539">
    <property type="component" value="Unassembled WGS sequence"/>
</dbReference>
<name>A0A1V4A9E8_9ACTN</name>
<sequence length="75" mass="8691">MPFRADRRSPRGSHHEHGHSRGTGRPGPPRDPGTRPRPEDRASGAQLQPFPHPRNHKHHKHHKHSEHHEHSEHHA</sequence>
<comment type="caution">
    <text evidence="2">The sequence shown here is derived from an EMBL/GenBank/DDBJ whole genome shotgun (WGS) entry which is preliminary data.</text>
</comment>
<organism evidence="2 3">
    <name type="scientific">Streptomyces tsukubensis</name>
    <dbReference type="NCBI Taxonomy" id="83656"/>
    <lineage>
        <taxon>Bacteria</taxon>
        <taxon>Bacillati</taxon>
        <taxon>Actinomycetota</taxon>
        <taxon>Actinomycetes</taxon>
        <taxon>Kitasatosporales</taxon>
        <taxon>Streptomycetaceae</taxon>
        <taxon>Streptomyces</taxon>
    </lineage>
</organism>
<proteinExistence type="predicted"/>
<protein>
    <submittedName>
        <fullName evidence="2">Uncharacterized protein</fullName>
    </submittedName>
</protein>
<keyword evidence="3" id="KW-1185">Reference proteome</keyword>
<dbReference type="AlphaFoldDB" id="A0A1V4A9E8"/>